<keyword evidence="1" id="KW-0812">Transmembrane</keyword>
<sequence length="77" mass="8599">MKLSPVISERCRKLNNADINALLAHIEKLESIVSSGLSGPETKMDKPFMYVAGLIDDFLCWVILVCILLGMIAYWLS</sequence>
<reference evidence="2 3" key="1">
    <citation type="submission" date="2016-01" db="EMBL/GenBank/DDBJ databases">
        <authorList>
            <person name="Oliw E.H."/>
        </authorList>
    </citation>
    <scope>NUCLEOTIDE SEQUENCE [LARGE SCALE GENOMIC DNA]</scope>
    <source>
        <strain evidence="2 3">MDcuke</strain>
    </source>
</reference>
<dbReference type="EMBL" id="CP013970">
    <property type="protein sequence ID" value="AXF77436.1"/>
    <property type="molecule type" value="Genomic_DNA"/>
</dbReference>
<name>A0A345CVG9_9GAMM</name>
<dbReference type="RefSeq" id="WP_233479737.1">
    <property type="nucleotide sequence ID" value="NZ_CP013970.1"/>
</dbReference>
<keyword evidence="1" id="KW-1133">Transmembrane helix</keyword>
<keyword evidence="1" id="KW-0472">Membrane</keyword>
<evidence type="ECO:0000256" key="1">
    <source>
        <dbReference type="SAM" id="Phobius"/>
    </source>
</evidence>
<evidence type="ECO:0000313" key="2">
    <source>
        <dbReference type="EMBL" id="AXF77436.1"/>
    </source>
</evidence>
<feature type="transmembrane region" description="Helical" evidence="1">
    <location>
        <begin position="48"/>
        <end position="76"/>
    </location>
</feature>
<organism evidence="2 3">
    <name type="scientific">Erwinia tracheiphila</name>
    <dbReference type="NCBI Taxonomy" id="65700"/>
    <lineage>
        <taxon>Bacteria</taxon>
        <taxon>Pseudomonadati</taxon>
        <taxon>Pseudomonadota</taxon>
        <taxon>Gammaproteobacteria</taxon>
        <taxon>Enterobacterales</taxon>
        <taxon>Erwiniaceae</taxon>
        <taxon>Erwinia</taxon>
    </lineage>
</organism>
<evidence type="ECO:0000313" key="3">
    <source>
        <dbReference type="Proteomes" id="UP000264980"/>
    </source>
</evidence>
<dbReference type="Proteomes" id="UP000264980">
    <property type="component" value="Chromosome"/>
</dbReference>
<gene>
    <name evidence="2" type="ORF">AV903_17585</name>
</gene>
<accession>A0A345CVG9</accession>
<protein>
    <submittedName>
        <fullName evidence="2">Uncharacterized protein</fullName>
    </submittedName>
</protein>
<dbReference type="AlphaFoldDB" id="A0A345CVG9"/>
<proteinExistence type="predicted"/>